<evidence type="ECO:0000256" key="5">
    <source>
        <dbReference type="SAM" id="MobiDB-lite"/>
    </source>
</evidence>
<evidence type="ECO:0000256" key="2">
    <source>
        <dbReference type="ARBA" id="ARBA00022540"/>
    </source>
</evidence>
<dbReference type="PANTHER" id="PTHR21681">
    <property type="entry name" value="EUKARYOTIC TRANSLATION INITIATION FACTOR 3 SUBUNIT J"/>
    <property type="match status" value="1"/>
</dbReference>
<sequence length="405" mass="45121">MADDWENAAESNIVIKPAVPSNVNKWAGEDEADDVKDSWEDEEEKKDEEKVEKRNTTTKTPIKPATLLLLQEDAEEKRLANMTPEEKVAEKLRLQKLQEEKDLQTALETLGILPGADVLDAFNPQTKEDFKEFGTTLSWKISEYKDSPHFPQFAEDLVRNICLNLAPAELRKIKIFVDSLHSEKLKLEKQNTKKSSSKGKNKATIRADTDDIDDYKKYGNDYDDFDDDFMLFISSRNLIGSPVKEEVIYIGNLFYDQEIADILSLWLDKLANAGKMVLIGDPGSHGLSETSVKINKMKKIGVKAVQLTSKGKSAAKLAKTGAGKGKSPGGEGAGDADDLDAWIKSRQLLKPDDQLELTEAEFGEEITKVLTPTNTNVVLNFVVYSFKEGTFVKIPPAGNTVTIFQ</sequence>
<dbReference type="Proteomes" id="UP000092460">
    <property type="component" value="Unassembled WGS sequence"/>
</dbReference>
<evidence type="ECO:0000313" key="7">
    <source>
        <dbReference type="Proteomes" id="UP000092460"/>
    </source>
</evidence>
<dbReference type="GO" id="GO:0001732">
    <property type="term" value="P:formation of cytoplasmic translation initiation complex"/>
    <property type="evidence" value="ECO:0007669"/>
    <property type="project" value="UniProtKB-UniRule"/>
</dbReference>
<feature type="region of interest" description="Disordered" evidence="5">
    <location>
        <begin position="1"/>
        <end position="59"/>
    </location>
</feature>
<dbReference type="VEuPathDB" id="VectorBase:GPPI020382"/>
<dbReference type="EMBL" id="JXJN01009059">
    <property type="status" value="NOT_ANNOTATED_CDS"/>
    <property type="molecule type" value="Genomic_DNA"/>
</dbReference>
<dbReference type="Pfam" id="PF08597">
    <property type="entry name" value="eIF3_subunit"/>
    <property type="match status" value="1"/>
</dbReference>
<dbReference type="EnsemblMetazoa" id="GPPI020382-RA">
    <property type="protein sequence ID" value="GPPI020382-PA"/>
    <property type="gene ID" value="GPPI020382"/>
</dbReference>
<dbReference type="GO" id="GO:0005852">
    <property type="term" value="C:eukaryotic translation initiation factor 3 complex"/>
    <property type="evidence" value="ECO:0007669"/>
    <property type="project" value="UniProtKB-UniRule"/>
</dbReference>
<evidence type="ECO:0000313" key="6">
    <source>
        <dbReference type="EnsemblMetazoa" id="GPPI020382-PA"/>
    </source>
</evidence>
<dbReference type="PANTHER" id="PTHR21681:SF0">
    <property type="entry name" value="EUKARYOTIC TRANSLATION INITIATION FACTOR 3 SUBUNIT J"/>
    <property type="match status" value="1"/>
</dbReference>
<reference evidence="7" key="1">
    <citation type="submission" date="2015-01" db="EMBL/GenBank/DDBJ databases">
        <authorList>
            <person name="Aksoy S."/>
            <person name="Warren W."/>
            <person name="Wilson R.K."/>
        </authorList>
    </citation>
    <scope>NUCLEOTIDE SEQUENCE [LARGE SCALE GENOMIC DNA]</scope>
    <source>
        <strain evidence="7">IAEA</strain>
    </source>
</reference>
<reference evidence="6" key="2">
    <citation type="submission" date="2020-05" db="UniProtKB">
        <authorList>
            <consortium name="EnsemblMetazoa"/>
        </authorList>
    </citation>
    <scope>IDENTIFICATION</scope>
    <source>
        <strain evidence="6">IAEA</strain>
    </source>
</reference>
<evidence type="ECO:0000256" key="4">
    <source>
        <dbReference type="HAMAP-Rule" id="MF_03009"/>
    </source>
</evidence>
<comment type="similarity">
    <text evidence="4">Belongs to the eIF-3 subunit J family.</text>
</comment>
<proteinExistence type="inferred from homology"/>
<evidence type="ECO:0000256" key="3">
    <source>
        <dbReference type="ARBA" id="ARBA00022917"/>
    </source>
</evidence>
<keyword evidence="1 4" id="KW-0963">Cytoplasm</keyword>
<comment type="subcellular location">
    <subcellularLocation>
        <location evidence="4">Cytoplasm</location>
    </subcellularLocation>
</comment>
<comment type="subunit">
    <text evidence="4">Component of the eukaryotic translation initiation factor 3 (eIF-3) complex.</text>
</comment>
<feature type="compositionally biased region" description="Acidic residues" evidence="5">
    <location>
        <begin position="29"/>
        <end position="46"/>
    </location>
</feature>
<dbReference type="Gene3D" id="1.10.246.60">
    <property type="entry name" value="Eukaryotic translation initiation factor 3 like domains"/>
    <property type="match status" value="1"/>
</dbReference>
<accession>A0A1B0B6F1</accession>
<keyword evidence="2 4" id="KW-0396">Initiation factor</keyword>
<keyword evidence="3 4" id="KW-0648">Protein biosynthesis</keyword>
<protein>
    <recommendedName>
        <fullName evidence="4">Eukaryotic translation initiation factor 3 subunit J</fullName>
        <shortName evidence="4">eIF3j</shortName>
    </recommendedName>
</protein>
<dbReference type="InterPro" id="IPR013906">
    <property type="entry name" value="eIF3j"/>
</dbReference>
<organism evidence="6 7">
    <name type="scientific">Glossina palpalis gambiensis</name>
    <dbReference type="NCBI Taxonomy" id="67801"/>
    <lineage>
        <taxon>Eukaryota</taxon>
        <taxon>Metazoa</taxon>
        <taxon>Ecdysozoa</taxon>
        <taxon>Arthropoda</taxon>
        <taxon>Hexapoda</taxon>
        <taxon>Insecta</taxon>
        <taxon>Pterygota</taxon>
        <taxon>Neoptera</taxon>
        <taxon>Endopterygota</taxon>
        <taxon>Diptera</taxon>
        <taxon>Brachycera</taxon>
        <taxon>Muscomorpha</taxon>
        <taxon>Hippoboscoidea</taxon>
        <taxon>Glossinidae</taxon>
        <taxon>Glossina</taxon>
    </lineage>
</organism>
<keyword evidence="7" id="KW-1185">Reference proteome</keyword>
<dbReference type="GO" id="GO:0003743">
    <property type="term" value="F:translation initiation factor activity"/>
    <property type="evidence" value="ECO:0007669"/>
    <property type="project" value="UniProtKB-UniRule"/>
</dbReference>
<name>A0A1B0B6F1_9MUSC</name>
<dbReference type="STRING" id="67801.A0A1B0B6F1"/>
<comment type="function">
    <text evidence="4">Component of the eukaryotic translation initiation factor 3 (eIF-3) complex, which is involved in protein synthesis of a specialized repertoire of mRNAs and, together with other initiation factors, stimulates binding of mRNA and methionyl-tRNAi to the 40S ribosome. The eIF-3 complex specifically targets and initiates translation of a subset of mRNAs involved in cell proliferation.</text>
</comment>
<dbReference type="HAMAP" id="MF_03009">
    <property type="entry name" value="eIF3j"/>
    <property type="match status" value="1"/>
</dbReference>
<dbReference type="GO" id="GO:0033290">
    <property type="term" value="C:eukaryotic 48S preinitiation complex"/>
    <property type="evidence" value="ECO:0007669"/>
    <property type="project" value="UniProtKB-UniRule"/>
</dbReference>
<dbReference type="InterPro" id="IPR023194">
    <property type="entry name" value="eIF3-like_dom_sf"/>
</dbReference>
<dbReference type="AlphaFoldDB" id="A0A1B0B6F1"/>
<evidence type="ECO:0000256" key="1">
    <source>
        <dbReference type="ARBA" id="ARBA00022490"/>
    </source>
</evidence>
<dbReference type="GO" id="GO:0016282">
    <property type="term" value="C:eukaryotic 43S preinitiation complex"/>
    <property type="evidence" value="ECO:0007669"/>
    <property type="project" value="UniProtKB-UniRule"/>
</dbReference>
<dbReference type="EMBL" id="JXJN01009060">
    <property type="status" value="NOT_ANNOTATED_CDS"/>
    <property type="molecule type" value="Genomic_DNA"/>
</dbReference>